<keyword evidence="5 6" id="KW-0408">Iron</keyword>
<keyword evidence="2 6" id="KW-0349">Heme</keyword>
<dbReference type="InterPro" id="IPR012292">
    <property type="entry name" value="Globin/Proto"/>
</dbReference>
<keyword evidence="3 6" id="KW-0561">Oxygen transport</keyword>
<evidence type="ECO:0000313" key="12">
    <source>
        <dbReference type="EMBL" id="BAA09589.1"/>
    </source>
</evidence>
<dbReference type="SUPFAM" id="SSF46458">
    <property type="entry name" value="Globin-like"/>
    <property type="match status" value="1"/>
</dbReference>
<evidence type="ECO:0000256" key="9">
    <source>
        <dbReference type="RuleBase" id="RU000356"/>
    </source>
</evidence>
<reference evidence="12" key="2">
    <citation type="submission" date="1995-06" db="EMBL/GenBank/DDBJ databases">
        <authorList>
            <person name="Suzuki T."/>
        </authorList>
    </citation>
    <scope>NUCLEOTIDE SEQUENCE</scope>
</reference>
<reference evidence="12" key="1">
    <citation type="journal article" date="1995" name="Biochim. Biophys. Acta">
        <title>Primary structure of a constituent polypeptide chain of the chlorocruorin from Sabellastarte indica.</title>
        <authorList>
            <person name="Suzuki T."/>
            <person name="Hirao Y."/>
            <person name="Vinogradov S.N."/>
        </authorList>
    </citation>
    <scope>NUCLEOTIDE SEQUENCE</scope>
</reference>
<dbReference type="GO" id="GO:0019825">
    <property type="term" value="F:oxygen binding"/>
    <property type="evidence" value="ECO:0007669"/>
    <property type="project" value="UniProtKB-UniRule"/>
</dbReference>
<keyword evidence="8" id="KW-1015">Disulfide bond</keyword>
<dbReference type="PIRSF" id="PIRSF036517">
    <property type="entry name" value="Ext_hemo"/>
    <property type="match status" value="1"/>
</dbReference>
<dbReference type="GO" id="GO:0005506">
    <property type="term" value="F:iron ion binding"/>
    <property type="evidence" value="ECO:0007669"/>
    <property type="project" value="UniProtKB-UniRule"/>
</dbReference>
<dbReference type="InterPro" id="IPR009050">
    <property type="entry name" value="Globin-like_sf"/>
</dbReference>
<dbReference type="CDD" id="cd01040">
    <property type="entry name" value="Mb-like"/>
    <property type="match status" value="1"/>
</dbReference>
<feature type="binding site" description="proximal binding residue" evidence="7">
    <location>
        <position position="114"/>
    </location>
    <ligand>
        <name>heme b</name>
        <dbReference type="ChEBI" id="CHEBI:60344"/>
    </ligand>
    <ligandPart>
        <name>Fe</name>
        <dbReference type="ChEBI" id="CHEBI:18248"/>
    </ligandPart>
</feature>
<protein>
    <recommendedName>
        <fullName evidence="6">Extracellular globin</fullName>
    </recommendedName>
</protein>
<feature type="signal peptide" evidence="10">
    <location>
        <begin position="1"/>
        <end position="16"/>
    </location>
</feature>
<dbReference type="InterPro" id="IPR000971">
    <property type="entry name" value="Globin"/>
</dbReference>
<dbReference type="GO" id="GO:0005833">
    <property type="term" value="C:hemoglobin complex"/>
    <property type="evidence" value="ECO:0007669"/>
    <property type="project" value="UniProtKB-UniRule"/>
</dbReference>
<dbReference type="EMBL" id="D58418">
    <property type="protein sequence ID" value="BAA09589.1"/>
    <property type="molecule type" value="mRNA"/>
</dbReference>
<dbReference type="GO" id="GO:0020037">
    <property type="term" value="F:heme binding"/>
    <property type="evidence" value="ECO:0007669"/>
    <property type="project" value="UniProtKB-UniRule"/>
</dbReference>
<comment type="similarity">
    <text evidence="6 9">Belongs to the globin family.</text>
</comment>
<sequence>MFRLCYPVCFVAYASCESCCSMEDRQEVLKAWETMWSAEFTGRRVTIAQEVFDGLFKKNAATKDLFKNVNVDDPSSAEFRAHCVRVTNGLDTIINMAFDSDALAQQLIHLAAQHAKYDGMKAEYLALFRESFAEVLPQAVPCFNSAAWNRCIAAMHEEIGSQLAA</sequence>
<dbReference type="Pfam" id="PF00042">
    <property type="entry name" value="Globin"/>
    <property type="match status" value="1"/>
</dbReference>
<evidence type="ECO:0000256" key="8">
    <source>
        <dbReference type="PIRSR" id="PIRSR036517-2"/>
    </source>
</evidence>
<feature type="disulfide bond" evidence="8">
    <location>
        <begin position="20"/>
        <end position="151"/>
    </location>
</feature>
<dbReference type="GO" id="GO:0005344">
    <property type="term" value="F:oxygen carrier activity"/>
    <property type="evidence" value="ECO:0007669"/>
    <property type="project" value="UniProtKB-UniRule"/>
</dbReference>
<keyword evidence="4 6" id="KW-0479">Metal-binding</keyword>
<dbReference type="GO" id="GO:0005576">
    <property type="term" value="C:extracellular region"/>
    <property type="evidence" value="ECO:0007669"/>
    <property type="project" value="UniProtKB-UniRule"/>
</dbReference>
<dbReference type="PROSITE" id="PS01033">
    <property type="entry name" value="GLOBIN"/>
    <property type="match status" value="1"/>
</dbReference>
<dbReference type="InterPro" id="IPR044399">
    <property type="entry name" value="Mb-like_M"/>
</dbReference>
<evidence type="ECO:0000256" key="7">
    <source>
        <dbReference type="PIRSR" id="PIRSR036517-1"/>
    </source>
</evidence>
<name>Q26506_9ANNE</name>
<keyword evidence="1 6" id="KW-0813">Transport</keyword>
<organism evidence="12">
    <name type="scientific">Sabellastarte spectabilis</name>
    <dbReference type="NCBI Taxonomy" id="880618"/>
    <lineage>
        <taxon>Eukaryota</taxon>
        <taxon>Metazoa</taxon>
        <taxon>Spiralia</taxon>
        <taxon>Lophotrochozoa</taxon>
        <taxon>Annelida</taxon>
        <taxon>Polychaeta</taxon>
        <taxon>Sedentaria</taxon>
        <taxon>Canalipalpata</taxon>
        <taxon>Sabellida</taxon>
        <taxon>Sabellidae</taxon>
        <taxon>Sabellastarte</taxon>
    </lineage>
</organism>
<evidence type="ECO:0000256" key="2">
    <source>
        <dbReference type="ARBA" id="ARBA00022617"/>
    </source>
</evidence>
<keyword evidence="10" id="KW-0732">Signal</keyword>
<evidence type="ECO:0000256" key="4">
    <source>
        <dbReference type="ARBA" id="ARBA00022723"/>
    </source>
</evidence>
<evidence type="ECO:0000259" key="11">
    <source>
        <dbReference type="PROSITE" id="PS01033"/>
    </source>
</evidence>
<evidence type="ECO:0000256" key="1">
    <source>
        <dbReference type="ARBA" id="ARBA00022448"/>
    </source>
</evidence>
<dbReference type="PIR" id="S59899">
    <property type="entry name" value="S59899"/>
</dbReference>
<evidence type="ECO:0000256" key="10">
    <source>
        <dbReference type="SAM" id="SignalP"/>
    </source>
</evidence>
<feature type="chain" id="PRO_5004203185" description="Extracellular globin" evidence="10">
    <location>
        <begin position="17"/>
        <end position="165"/>
    </location>
</feature>
<dbReference type="AlphaFoldDB" id="Q26506"/>
<evidence type="ECO:0000256" key="6">
    <source>
        <dbReference type="PIRNR" id="PIRNR036517"/>
    </source>
</evidence>
<dbReference type="SMR" id="Q26506"/>
<evidence type="ECO:0000256" key="5">
    <source>
        <dbReference type="ARBA" id="ARBA00023004"/>
    </source>
</evidence>
<evidence type="ECO:0000256" key="3">
    <source>
        <dbReference type="ARBA" id="ARBA00022621"/>
    </source>
</evidence>
<feature type="domain" description="Globin" evidence="11">
    <location>
        <begin position="19"/>
        <end position="164"/>
    </location>
</feature>
<dbReference type="InterPro" id="IPR014610">
    <property type="entry name" value="Haemoglobin_extracell"/>
</dbReference>
<dbReference type="Gene3D" id="1.10.490.10">
    <property type="entry name" value="Globins"/>
    <property type="match status" value="1"/>
</dbReference>
<accession>Q26506</accession>
<proteinExistence type="evidence at transcript level"/>